<feature type="signal peptide" evidence="9">
    <location>
        <begin position="1"/>
        <end position="18"/>
    </location>
</feature>
<evidence type="ECO:0000256" key="9">
    <source>
        <dbReference type="RuleBase" id="RU361240"/>
    </source>
</evidence>
<dbReference type="CDD" id="cd03879">
    <property type="entry name" value="M28_AAP"/>
    <property type="match status" value="1"/>
</dbReference>
<dbReference type="SUPFAM" id="SSF53187">
    <property type="entry name" value="Zn-dependent exopeptidases"/>
    <property type="match status" value="1"/>
</dbReference>
<gene>
    <name evidence="11" type="ORF">SU7_2745</name>
</gene>
<keyword evidence="4 9" id="KW-0479">Metal-binding</keyword>
<dbReference type="GO" id="GO:0004177">
    <property type="term" value="F:aminopeptidase activity"/>
    <property type="evidence" value="ECO:0007669"/>
    <property type="project" value="UniProtKB-KW"/>
</dbReference>
<dbReference type="InterPro" id="IPR007484">
    <property type="entry name" value="Peptidase_M28"/>
</dbReference>
<dbReference type="AlphaFoldDB" id="J8PJD1"/>
<dbReference type="InterPro" id="IPR045175">
    <property type="entry name" value="M28_fam"/>
</dbReference>
<evidence type="ECO:0000256" key="3">
    <source>
        <dbReference type="ARBA" id="ARBA00022670"/>
    </source>
</evidence>
<dbReference type="EMBL" id="ALIE01000158">
    <property type="protein sequence ID" value="EJS42215.1"/>
    <property type="molecule type" value="Genomic_DNA"/>
</dbReference>
<comment type="cofactor">
    <cofactor evidence="1">
        <name>Zn(2+)</name>
        <dbReference type="ChEBI" id="CHEBI:29105"/>
    </cofactor>
</comment>
<dbReference type="PANTHER" id="PTHR12147:SF56">
    <property type="entry name" value="AMINOPEPTIDASE YDR415C-RELATED"/>
    <property type="match status" value="1"/>
</dbReference>
<keyword evidence="3 9" id="KW-0645">Protease</keyword>
<evidence type="ECO:0000256" key="5">
    <source>
        <dbReference type="ARBA" id="ARBA00022729"/>
    </source>
</evidence>
<feature type="chain" id="PRO_5005137044" description="Peptide hydrolase" evidence="9">
    <location>
        <begin position="19"/>
        <end position="374"/>
    </location>
</feature>
<dbReference type="GO" id="GO:0006508">
    <property type="term" value="P:proteolysis"/>
    <property type="evidence" value="ECO:0007669"/>
    <property type="project" value="UniProtKB-KW"/>
</dbReference>
<keyword evidence="6 9" id="KW-0378">Hydrolase</keyword>
<dbReference type="Proteomes" id="UP000006968">
    <property type="component" value="Chromosome XIII"/>
</dbReference>
<keyword evidence="5 9" id="KW-0732">Signal</keyword>
<dbReference type="Pfam" id="PF04389">
    <property type="entry name" value="Peptidase_M28"/>
    <property type="match status" value="1"/>
</dbReference>
<dbReference type="OrthoDB" id="2214at2759"/>
<dbReference type="Gene3D" id="3.40.630.10">
    <property type="entry name" value="Zn peptidases"/>
    <property type="match status" value="1"/>
</dbReference>
<evidence type="ECO:0000256" key="1">
    <source>
        <dbReference type="ARBA" id="ARBA00001947"/>
    </source>
</evidence>
<evidence type="ECO:0000256" key="8">
    <source>
        <dbReference type="ARBA" id="ARBA00043962"/>
    </source>
</evidence>
<protein>
    <recommendedName>
        <fullName evidence="9">Peptide hydrolase</fullName>
        <ecNumber evidence="9">3.4.-.-</ecNumber>
    </recommendedName>
</protein>
<keyword evidence="7 9" id="KW-0862">Zinc</keyword>
<organism evidence="11 12">
    <name type="scientific">Saccharomyces arboricola (strain H-6 / AS 2.3317 / CBS 10644)</name>
    <name type="common">Yeast</name>
    <dbReference type="NCBI Taxonomy" id="1160507"/>
    <lineage>
        <taxon>Eukaryota</taxon>
        <taxon>Fungi</taxon>
        <taxon>Dikarya</taxon>
        <taxon>Ascomycota</taxon>
        <taxon>Saccharomycotina</taxon>
        <taxon>Saccharomycetes</taxon>
        <taxon>Saccharomycetales</taxon>
        <taxon>Saccharomycetaceae</taxon>
        <taxon>Saccharomyces</taxon>
    </lineage>
</organism>
<dbReference type="GO" id="GO:0046872">
    <property type="term" value="F:metal ion binding"/>
    <property type="evidence" value="ECO:0007669"/>
    <property type="project" value="UniProtKB-KW"/>
</dbReference>
<dbReference type="FunFam" id="3.40.630.10:FF:000042">
    <property type="entry name" value="Peptide hydrolase"/>
    <property type="match status" value="1"/>
</dbReference>
<evidence type="ECO:0000313" key="12">
    <source>
        <dbReference type="Proteomes" id="UP000006968"/>
    </source>
</evidence>
<comment type="caution">
    <text evidence="11">The sequence shown here is derived from an EMBL/GenBank/DDBJ whole genome shotgun (WGS) entry which is preliminary data.</text>
</comment>
<sequence length="374" mass="42426">MKIQSLLAFFSVVATAWSFPYEPLRVLQMGEDEVIEVSESEKLSLLRRGFKFFDVTKHTSSLPFFRKEKEPIVPKYTYPAELSNKKVVNDLIANIDKNSMYKNLAKFTSFYTRYYKSEYGFESAEWLADTIANITQDIPQDILTIKHFDHKEWKQYSIIVRITGFTTPEDIIVIGSHQDSINLLLPSIMAAPGADDNGSGTVTNLEALRIYTEKYLKEGMRPNNTVEFHFYSAEEGGLLGSLDVFTEYAVQGKQVRAMLQQDMTGYVSDPEDEHVGIVTDYTTPALTDFIKVIINSYLSIPYRDTECGYACSDHGSATKNGFPGSFVIEGEFEKTNKYIHSTMDTLDRLSFDHMAEHTKIVLGAIIELGSWSAW</sequence>
<accession>J8PJD1</accession>
<evidence type="ECO:0000313" key="11">
    <source>
        <dbReference type="EMBL" id="EJS42215.1"/>
    </source>
</evidence>
<dbReference type="MEROPS" id="M28.006"/>
<feature type="domain" description="Peptidase M28" evidence="10">
    <location>
        <begin position="158"/>
        <end position="363"/>
    </location>
</feature>
<evidence type="ECO:0000256" key="2">
    <source>
        <dbReference type="ARBA" id="ARBA00022438"/>
    </source>
</evidence>
<evidence type="ECO:0000256" key="6">
    <source>
        <dbReference type="ARBA" id="ARBA00022801"/>
    </source>
</evidence>
<keyword evidence="2" id="KW-0031">Aminopeptidase</keyword>
<dbReference type="PANTHER" id="PTHR12147">
    <property type="entry name" value="METALLOPEPTIDASE M28 FAMILY MEMBER"/>
    <property type="match status" value="1"/>
</dbReference>
<keyword evidence="12" id="KW-1185">Reference proteome</keyword>
<dbReference type="GO" id="GO:0008235">
    <property type="term" value="F:metalloexopeptidase activity"/>
    <property type="evidence" value="ECO:0007669"/>
    <property type="project" value="InterPro"/>
</dbReference>
<dbReference type="HOGENOM" id="CLU_025866_0_0_1"/>
<evidence type="ECO:0000256" key="7">
    <source>
        <dbReference type="ARBA" id="ARBA00022833"/>
    </source>
</evidence>
<comment type="similarity">
    <text evidence="8">Belongs to the peptidase M28 family. M28E subfamily.</text>
</comment>
<evidence type="ECO:0000256" key="4">
    <source>
        <dbReference type="ARBA" id="ARBA00022723"/>
    </source>
</evidence>
<evidence type="ECO:0000259" key="10">
    <source>
        <dbReference type="Pfam" id="PF04389"/>
    </source>
</evidence>
<name>J8PJD1_SACAR</name>
<reference evidence="11 12" key="1">
    <citation type="journal article" date="2013" name="BMC Genomics">
        <title>High quality de novo sequencing and assembly of the Saccharomyces arboricolus genome.</title>
        <authorList>
            <person name="Liti G."/>
            <person name="Nguyen Ba A.N."/>
            <person name="Blythe M."/>
            <person name="Mueller C.A."/>
            <person name="Bergstroem A."/>
            <person name="Cubillos F.A."/>
            <person name="Dafhnis-Calas F."/>
            <person name="Khoshraftar S."/>
            <person name="Malla S."/>
            <person name="Mehta N."/>
            <person name="Siow C.C."/>
            <person name="Warringer J."/>
            <person name="Moses A.M."/>
            <person name="Louis E.J."/>
            <person name="Nieduszynski C.A."/>
        </authorList>
    </citation>
    <scope>NUCLEOTIDE SEQUENCE [LARGE SCALE GENOMIC DNA]</scope>
    <source>
        <strain evidence="12">H-6 / AS 2.3317 / CBS 10644</strain>
    </source>
</reference>
<proteinExistence type="inferred from homology"/>
<dbReference type="EC" id="3.4.-.-" evidence="9"/>